<feature type="domain" description="GST N-terminal" evidence="1">
    <location>
        <begin position="9"/>
        <end position="76"/>
    </location>
</feature>
<dbReference type="SFLD" id="SFLDG00358">
    <property type="entry name" value="Main_(cytGST)"/>
    <property type="match status" value="1"/>
</dbReference>
<keyword evidence="3" id="KW-1185">Reference proteome</keyword>
<keyword evidence="2" id="KW-0808">Transferase</keyword>
<dbReference type="EMBL" id="VOHE01000001">
    <property type="protein sequence ID" value="TWT21782.1"/>
    <property type="molecule type" value="Genomic_DNA"/>
</dbReference>
<dbReference type="AlphaFoldDB" id="A0A5C5U8F9"/>
<dbReference type="PANTHER" id="PTHR44051:SF2">
    <property type="entry name" value="HYPOTHETICAL GLUTATHIONE S-TRANSFERASE LIKE PROTEIN"/>
    <property type="match status" value="1"/>
</dbReference>
<dbReference type="GO" id="GO:0016740">
    <property type="term" value="F:transferase activity"/>
    <property type="evidence" value="ECO:0007669"/>
    <property type="project" value="UniProtKB-KW"/>
</dbReference>
<dbReference type="InterPro" id="IPR036249">
    <property type="entry name" value="Thioredoxin-like_sf"/>
</dbReference>
<dbReference type="SUPFAM" id="SSF52833">
    <property type="entry name" value="Thioredoxin-like"/>
    <property type="match status" value="1"/>
</dbReference>
<dbReference type="Proteomes" id="UP000315949">
    <property type="component" value="Unassembled WGS sequence"/>
</dbReference>
<dbReference type="SFLD" id="SFLDG01151">
    <property type="entry name" value="Main.2:_Nu-like"/>
    <property type="match status" value="1"/>
</dbReference>
<dbReference type="PANTHER" id="PTHR44051">
    <property type="entry name" value="GLUTATHIONE S-TRANSFERASE-RELATED"/>
    <property type="match status" value="1"/>
</dbReference>
<name>A0A5C5U8F9_9GAMM</name>
<dbReference type="CDD" id="cd03056">
    <property type="entry name" value="GST_N_4"/>
    <property type="match status" value="1"/>
</dbReference>
<dbReference type="Pfam" id="PF13409">
    <property type="entry name" value="GST_N_2"/>
    <property type="match status" value="1"/>
</dbReference>
<dbReference type="InterPro" id="IPR040079">
    <property type="entry name" value="Glutathione_S-Trfase"/>
</dbReference>
<reference evidence="2 3" key="1">
    <citation type="submission" date="2019-07" db="EMBL/GenBank/DDBJ databases">
        <title>Luteimonas sp. YD-1 nov., isolated from acidic soil.</title>
        <authorList>
            <person name="Zhou J."/>
        </authorList>
    </citation>
    <scope>NUCLEOTIDE SEQUENCE [LARGE SCALE GENOMIC DNA]</scope>
    <source>
        <strain evidence="2 3">YD-1</strain>
    </source>
</reference>
<dbReference type="InterPro" id="IPR004045">
    <property type="entry name" value="Glutathione_S-Trfase_N"/>
</dbReference>
<organism evidence="2 3">
    <name type="scientific">Luteimonas wenzhouensis</name>
    <dbReference type="NCBI Taxonomy" id="2599615"/>
    <lineage>
        <taxon>Bacteria</taxon>
        <taxon>Pseudomonadati</taxon>
        <taxon>Pseudomonadota</taxon>
        <taxon>Gammaproteobacteria</taxon>
        <taxon>Lysobacterales</taxon>
        <taxon>Lysobacteraceae</taxon>
        <taxon>Luteimonas</taxon>
    </lineage>
</organism>
<dbReference type="OrthoDB" id="9797500at2"/>
<proteinExistence type="predicted"/>
<dbReference type="SUPFAM" id="SSF47616">
    <property type="entry name" value="GST C-terminal domain-like"/>
    <property type="match status" value="1"/>
</dbReference>
<gene>
    <name evidence="2" type="ORF">FQY79_01220</name>
</gene>
<dbReference type="Pfam" id="PF13410">
    <property type="entry name" value="GST_C_2"/>
    <property type="match status" value="1"/>
</dbReference>
<dbReference type="InterPro" id="IPR036282">
    <property type="entry name" value="Glutathione-S-Trfase_C_sf"/>
</dbReference>
<comment type="caution">
    <text evidence="2">The sequence shown here is derived from an EMBL/GenBank/DDBJ whole genome shotgun (WGS) entry which is preliminary data.</text>
</comment>
<protein>
    <submittedName>
        <fullName evidence="2">Glutathione S-transferase family protein</fullName>
    </submittedName>
</protein>
<evidence type="ECO:0000259" key="1">
    <source>
        <dbReference type="Pfam" id="PF13409"/>
    </source>
</evidence>
<dbReference type="Gene3D" id="3.40.30.10">
    <property type="entry name" value="Glutaredoxin"/>
    <property type="match status" value="1"/>
</dbReference>
<dbReference type="RefSeq" id="WP_146310006.1">
    <property type="nucleotide sequence ID" value="NZ_VOHE01000001.1"/>
</dbReference>
<evidence type="ECO:0000313" key="3">
    <source>
        <dbReference type="Proteomes" id="UP000315949"/>
    </source>
</evidence>
<accession>A0A5C5U8F9</accession>
<sequence length="229" mass="25541">MITIHGTSWSGNCHKLKLLLSQLGRGHHWREVDLLGGDTRTPEFLAKNPNGKVPVLELGDGRVLVESNAILHWLADGSRFLPSDPWQRAQALSWMFFEQYSHEPYIAVARFICGWAPPDSPRRADLPRLRERGHQALAVMERHLGGQRWFTGQEYGIADIALFAYTAVAGDGGFDLSGYPALLDWLQRVRATPGFVEMPPASGQAREWIALSMQAGRPGHEDDGGRARH</sequence>
<evidence type="ECO:0000313" key="2">
    <source>
        <dbReference type="EMBL" id="TWT21782.1"/>
    </source>
</evidence>
<dbReference type="SFLD" id="SFLDS00019">
    <property type="entry name" value="Glutathione_Transferase_(cytos"/>
    <property type="match status" value="1"/>
</dbReference>
<dbReference type="Gene3D" id="1.20.1050.10">
    <property type="match status" value="1"/>
</dbReference>